<feature type="signal peptide" evidence="1">
    <location>
        <begin position="1"/>
        <end position="20"/>
    </location>
</feature>
<gene>
    <name evidence="2" type="ORF">D934_03670</name>
</gene>
<dbReference type="Proteomes" id="UP000027215">
    <property type="component" value="Chromosome"/>
</dbReference>
<feature type="chain" id="PRO_5001583129" description="Secreted protein" evidence="1">
    <location>
        <begin position="21"/>
        <end position="165"/>
    </location>
</feature>
<evidence type="ECO:0008006" key="4">
    <source>
        <dbReference type="Google" id="ProtNLM"/>
    </source>
</evidence>
<evidence type="ECO:0000313" key="3">
    <source>
        <dbReference type="Proteomes" id="UP000027215"/>
    </source>
</evidence>
<sequence>MLRFATAGFFYVLLTPMVKASTPHYSVNTPFNQSTPTTVVTPMNTMFYNPKTPLGIPGKALSQRYNSEYLMDPMLLHLRVNSRQSIAKTKTTSTESTANSNNKTETDYKKQTIYDNTPWRFNMNQQGKRMTADEFDAWMKARGVHVIPSQTNNNVQSVSEKPSNQ</sequence>
<dbReference type="KEGG" id="xfs:D934_03670"/>
<dbReference type="PATRIC" id="fig|155920.8.peg.877"/>
<evidence type="ECO:0000256" key="1">
    <source>
        <dbReference type="SAM" id="SignalP"/>
    </source>
</evidence>
<keyword evidence="1" id="KW-0732">Signal</keyword>
<reference evidence="2 3" key="1">
    <citation type="submission" date="2013-08" db="EMBL/GenBank/DDBJ databases">
        <authorList>
            <person name="Stouthamer R."/>
            <person name="Nunney L."/>
        </authorList>
    </citation>
    <scope>NUCLEOTIDE SEQUENCE [LARGE SCALE GENOMIC DNA]</scope>
    <source>
        <strain evidence="3">ann-1</strain>
    </source>
</reference>
<name>A0A060H236_XYLFS</name>
<organism evidence="2 3">
    <name type="scientific">Xylella fastidiosa subsp. sandyi Ann-1</name>
    <dbReference type="NCBI Taxonomy" id="155920"/>
    <lineage>
        <taxon>Bacteria</taxon>
        <taxon>Pseudomonadati</taxon>
        <taxon>Pseudomonadota</taxon>
        <taxon>Gammaproteobacteria</taxon>
        <taxon>Lysobacterales</taxon>
        <taxon>Lysobacteraceae</taxon>
        <taxon>Xylella</taxon>
    </lineage>
</organism>
<dbReference type="RefSeq" id="WP_024748838.1">
    <property type="nucleotide sequence ID" value="NZ_CP006696.1"/>
</dbReference>
<proteinExistence type="predicted"/>
<protein>
    <recommendedName>
        <fullName evidence="4">Secreted protein</fullName>
    </recommendedName>
</protein>
<dbReference type="HOGENOM" id="CLU_111605_0_0_6"/>
<accession>A0A060H236</accession>
<dbReference type="EMBL" id="CP006696">
    <property type="protein sequence ID" value="AIC09613.1"/>
    <property type="molecule type" value="Genomic_DNA"/>
</dbReference>
<evidence type="ECO:0000313" key="2">
    <source>
        <dbReference type="EMBL" id="AIC09613.1"/>
    </source>
</evidence>
<dbReference type="AlphaFoldDB" id="A0A060H236"/>